<keyword evidence="2" id="KW-1185">Reference proteome</keyword>
<dbReference type="OrthoDB" id="1377156at2"/>
<protein>
    <submittedName>
        <fullName evidence="1">Uncharacterized protein</fullName>
    </submittedName>
</protein>
<evidence type="ECO:0000313" key="2">
    <source>
        <dbReference type="Proteomes" id="UP000297407"/>
    </source>
</evidence>
<accession>A0A4Z0L5F3</accession>
<organism evidence="1 2">
    <name type="scientific">Flavobacterium humi</name>
    <dbReference type="NCBI Taxonomy" id="2562683"/>
    <lineage>
        <taxon>Bacteria</taxon>
        <taxon>Pseudomonadati</taxon>
        <taxon>Bacteroidota</taxon>
        <taxon>Flavobacteriia</taxon>
        <taxon>Flavobacteriales</taxon>
        <taxon>Flavobacteriaceae</taxon>
        <taxon>Flavobacterium</taxon>
    </lineage>
</organism>
<comment type="caution">
    <text evidence="1">The sequence shown here is derived from an EMBL/GenBank/DDBJ whole genome shotgun (WGS) entry which is preliminary data.</text>
</comment>
<sequence>MENTTGEVYHISNGYVYIFDIKTKIQVKGEFEPVIINDVALSENLSMKFKYILGSLNFMFNETITTETDTRKKQSLALRIIKLLLKIIHMFEGSANPKDIEEMIHQIDAERMEFKLVLI</sequence>
<proteinExistence type="predicted"/>
<reference evidence="1 2" key="1">
    <citation type="submission" date="2019-04" db="EMBL/GenBank/DDBJ databases">
        <title>Flavobacterium sp. strain DS2-A Genome sequencing and assembly.</title>
        <authorList>
            <person name="Kim I."/>
        </authorList>
    </citation>
    <scope>NUCLEOTIDE SEQUENCE [LARGE SCALE GENOMIC DNA]</scope>
    <source>
        <strain evidence="1 2">DS2-A</strain>
    </source>
</reference>
<dbReference type="AlphaFoldDB" id="A0A4Z0L5F3"/>
<name>A0A4Z0L5F3_9FLAO</name>
<dbReference type="Proteomes" id="UP000297407">
    <property type="component" value="Unassembled WGS sequence"/>
</dbReference>
<dbReference type="RefSeq" id="WP_135526479.1">
    <property type="nucleotide sequence ID" value="NZ_SRLH01000005.1"/>
</dbReference>
<evidence type="ECO:0000313" key="1">
    <source>
        <dbReference type="EMBL" id="TGD57488.1"/>
    </source>
</evidence>
<gene>
    <name evidence="1" type="ORF">E4635_09850</name>
</gene>
<dbReference type="EMBL" id="SRLH01000005">
    <property type="protein sequence ID" value="TGD57488.1"/>
    <property type="molecule type" value="Genomic_DNA"/>
</dbReference>